<name>A0A1G9HG41_9BACT</name>
<accession>A0A1G9HG41</accession>
<dbReference type="OrthoDB" id="9783110at2"/>
<evidence type="ECO:0000313" key="11">
    <source>
        <dbReference type="Proteomes" id="UP000199053"/>
    </source>
</evidence>
<evidence type="ECO:0000256" key="1">
    <source>
        <dbReference type="ARBA" id="ARBA00004162"/>
    </source>
</evidence>
<gene>
    <name evidence="10" type="ORF">SAMN05660337_2151</name>
</gene>
<evidence type="ECO:0000313" key="10">
    <source>
        <dbReference type="EMBL" id="SDL11950.1"/>
    </source>
</evidence>
<dbReference type="InterPro" id="IPR006665">
    <property type="entry name" value="OmpA-like"/>
</dbReference>
<keyword evidence="6 7" id="KW-0472">Membrane</keyword>
<dbReference type="Pfam" id="PF13677">
    <property type="entry name" value="MotB_plug"/>
    <property type="match status" value="1"/>
</dbReference>
<evidence type="ECO:0000256" key="2">
    <source>
        <dbReference type="ARBA" id="ARBA00008914"/>
    </source>
</evidence>
<sequence length="241" mass="26445">MKNDEFKCDLDLMEFGSSDSDTSGMGGWSVPWADLMMVMFVLFVVLFIYSQSKENIKVIFSGNAQSQVSPNPVDDLIDMLSVHREAMSGSTKVVLTPQDVLYRSNDGAISMASEDDGQLKIIMRGDAFFAPGRSSFEPKTLQYLAEVAEILRTSNHAIHIVGHTDHSDVAKSGKISAFELSARRAAQVAQYFISEKSIDPARILVSGRGGTVPELPDSMEKVSGNNRRVEIVVINTDFNAE</sequence>
<dbReference type="InterPro" id="IPR036737">
    <property type="entry name" value="OmpA-like_sf"/>
</dbReference>
<evidence type="ECO:0000256" key="7">
    <source>
        <dbReference type="PROSITE-ProRule" id="PRU00473"/>
    </source>
</evidence>
<keyword evidence="3" id="KW-1003">Cell membrane</keyword>
<dbReference type="PANTHER" id="PTHR30329:SF21">
    <property type="entry name" value="LIPOPROTEIN YIAD-RELATED"/>
    <property type="match status" value="1"/>
</dbReference>
<dbReference type="RefSeq" id="WP_092160944.1">
    <property type="nucleotide sequence ID" value="NZ_FNGA01000003.1"/>
</dbReference>
<dbReference type="InterPro" id="IPR025713">
    <property type="entry name" value="MotB-like_N_dom"/>
</dbReference>
<evidence type="ECO:0000259" key="9">
    <source>
        <dbReference type="PROSITE" id="PS51123"/>
    </source>
</evidence>
<dbReference type="PANTHER" id="PTHR30329">
    <property type="entry name" value="STATOR ELEMENT OF FLAGELLAR MOTOR COMPLEX"/>
    <property type="match status" value="1"/>
</dbReference>
<reference evidence="11" key="1">
    <citation type="submission" date="2016-10" db="EMBL/GenBank/DDBJ databases">
        <authorList>
            <person name="Varghese N."/>
            <person name="Submissions S."/>
        </authorList>
    </citation>
    <scope>NUCLEOTIDE SEQUENCE [LARGE SCALE GENOMIC DNA]</scope>
    <source>
        <strain evidence="11">DSM 16995</strain>
    </source>
</reference>
<dbReference type="Pfam" id="PF00691">
    <property type="entry name" value="OmpA"/>
    <property type="match status" value="1"/>
</dbReference>
<evidence type="ECO:0000256" key="6">
    <source>
        <dbReference type="ARBA" id="ARBA00023136"/>
    </source>
</evidence>
<dbReference type="CDD" id="cd07185">
    <property type="entry name" value="OmpA_C-like"/>
    <property type="match status" value="1"/>
</dbReference>
<dbReference type="EMBL" id="FNGA01000003">
    <property type="protein sequence ID" value="SDL11950.1"/>
    <property type="molecule type" value="Genomic_DNA"/>
</dbReference>
<dbReference type="SUPFAM" id="SSF103088">
    <property type="entry name" value="OmpA-like"/>
    <property type="match status" value="1"/>
</dbReference>
<feature type="transmembrane region" description="Helical" evidence="8">
    <location>
        <begin position="30"/>
        <end position="49"/>
    </location>
</feature>
<dbReference type="STRING" id="246191.SAMN05660337_2151"/>
<feature type="domain" description="OmpA-like" evidence="9">
    <location>
        <begin position="116"/>
        <end position="237"/>
    </location>
</feature>
<organism evidence="10 11">
    <name type="scientific">Maridesulfovibrio ferrireducens</name>
    <dbReference type="NCBI Taxonomy" id="246191"/>
    <lineage>
        <taxon>Bacteria</taxon>
        <taxon>Pseudomonadati</taxon>
        <taxon>Thermodesulfobacteriota</taxon>
        <taxon>Desulfovibrionia</taxon>
        <taxon>Desulfovibrionales</taxon>
        <taxon>Desulfovibrionaceae</taxon>
        <taxon>Maridesulfovibrio</taxon>
    </lineage>
</organism>
<evidence type="ECO:0000256" key="5">
    <source>
        <dbReference type="ARBA" id="ARBA00022989"/>
    </source>
</evidence>
<protein>
    <submittedName>
        <fullName evidence="10">Chemotaxis protein MotB</fullName>
    </submittedName>
</protein>
<proteinExistence type="inferred from homology"/>
<keyword evidence="11" id="KW-1185">Reference proteome</keyword>
<dbReference type="PROSITE" id="PS51123">
    <property type="entry name" value="OMPA_2"/>
    <property type="match status" value="1"/>
</dbReference>
<comment type="similarity">
    <text evidence="2">Belongs to the MotB family.</text>
</comment>
<evidence type="ECO:0000256" key="4">
    <source>
        <dbReference type="ARBA" id="ARBA00022692"/>
    </source>
</evidence>
<dbReference type="GO" id="GO:0005886">
    <property type="term" value="C:plasma membrane"/>
    <property type="evidence" value="ECO:0007669"/>
    <property type="project" value="UniProtKB-SubCell"/>
</dbReference>
<dbReference type="AlphaFoldDB" id="A0A1G9HG41"/>
<comment type="subcellular location">
    <subcellularLocation>
        <location evidence="1">Cell membrane</location>
        <topology evidence="1">Single-pass membrane protein</topology>
    </subcellularLocation>
</comment>
<dbReference type="Proteomes" id="UP000199053">
    <property type="component" value="Unassembled WGS sequence"/>
</dbReference>
<dbReference type="Gene3D" id="3.30.1330.60">
    <property type="entry name" value="OmpA-like domain"/>
    <property type="match status" value="1"/>
</dbReference>
<keyword evidence="4 8" id="KW-0812">Transmembrane</keyword>
<evidence type="ECO:0000256" key="8">
    <source>
        <dbReference type="SAM" id="Phobius"/>
    </source>
</evidence>
<keyword evidence="5 8" id="KW-1133">Transmembrane helix</keyword>
<evidence type="ECO:0000256" key="3">
    <source>
        <dbReference type="ARBA" id="ARBA00022475"/>
    </source>
</evidence>
<dbReference type="InterPro" id="IPR050330">
    <property type="entry name" value="Bact_OuterMem_StrucFunc"/>
</dbReference>